<evidence type="ECO:0000256" key="8">
    <source>
        <dbReference type="ARBA" id="ARBA00022679"/>
    </source>
</evidence>
<evidence type="ECO:0000256" key="2">
    <source>
        <dbReference type="ARBA" id="ARBA00004496"/>
    </source>
</evidence>
<dbReference type="VEuPathDB" id="FungiDB:RhiirA1_359797"/>
<dbReference type="Pfam" id="PF07757">
    <property type="entry name" value="AdoMet_MTase"/>
    <property type="match status" value="1"/>
</dbReference>
<reference evidence="13 14" key="2">
    <citation type="submission" date="2017-10" db="EMBL/GenBank/DDBJ databases">
        <title>Extensive intraspecific genome diversity in a model arbuscular mycorrhizal fungus.</title>
        <authorList>
            <person name="Chen E.C.H."/>
            <person name="Morin E."/>
            <person name="Baudet D."/>
            <person name="Noel J."/>
            <person name="Ndikumana S."/>
            <person name="Charron P."/>
            <person name="St-Onge C."/>
            <person name="Giorgi J."/>
            <person name="Grigoriev I.V."/>
            <person name="Roux C."/>
            <person name="Martin F.M."/>
            <person name="Corradi N."/>
        </authorList>
    </citation>
    <scope>NUCLEOTIDE SEQUENCE [LARGE SCALE GENOMIC DNA]</scope>
    <source>
        <strain evidence="13 14">C2</strain>
    </source>
</reference>
<evidence type="ECO:0000256" key="1">
    <source>
        <dbReference type="ARBA" id="ARBA00002778"/>
    </source>
</evidence>
<comment type="similarity">
    <text evidence="3 12">Belongs to the TRM44 family.</text>
</comment>
<dbReference type="PANTHER" id="PTHR21210">
    <property type="entry name" value="TRNA (URACIL-O(2)-)-METHYLTRANSFERASE-RELATED"/>
    <property type="match status" value="1"/>
</dbReference>
<keyword evidence="9 12" id="KW-0949">S-adenosyl-L-methionine</keyword>
<organism evidence="13 14">
    <name type="scientific">Rhizophagus irregularis</name>
    <dbReference type="NCBI Taxonomy" id="588596"/>
    <lineage>
        <taxon>Eukaryota</taxon>
        <taxon>Fungi</taxon>
        <taxon>Fungi incertae sedis</taxon>
        <taxon>Mucoromycota</taxon>
        <taxon>Glomeromycotina</taxon>
        <taxon>Glomeromycetes</taxon>
        <taxon>Glomerales</taxon>
        <taxon>Glomeraceae</taxon>
        <taxon>Rhizophagus</taxon>
    </lineage>
</organism>
<dbReference type="Gene3D" id="3.40.50.150">
    <property type="entry name" value="Vaccinia Virus protein VP39"/>
    <property type="match status" value="1"/>
</dbReference>
<evidence type="ECO:0000313" key="13">
    <source>
        <dbReference type="EMBL" id="PKK66780.1"/>
    </source>
</evidence>
<dbReference type="InterPro" id="IPR029063">
    <property type="entry name" value="SAM-dependent_MTases_sf"/>
</dbReference>
<accession>A0A2N1MYW0</accession>
<dbReference type="EMBL" id="LLXL01001048">
    <property type="protein sequence ID" value="PKK66780.1"/>
    <property type="molecule type" value="Genomic_DNA"/>
</dbReference>
<dbReference type="PANTHER" id="PTHR21210:SF0">
    <property type="entry name" value="TRNA (URACIL-O(2)-)-METHYLTRANSFERASE-RELATED"/>
    <property type="match status" value="1"/>
</dbReference>
<dbReference type="VEuPathDB" id="FungiDB:FUN_017506"/>
<comment type="subcellular location">
    <subcellularLocation>
        <location evidence="2 12">Cytoplasm</location>
    </subcellularLocation>
</comment>
<evidence type="ECO:0000256" key="11">
    <source>
        <dbReference type="ARBA" id="ARBA00047957"/>
    </source>
</evidence>
<proteinExistence type="inferred from homology"/>
<name>A0A2N1MYW0_9GLOM</name>
<reference evidence="13 14" key="1">
    <citation type="submission" date="2016-04" db="EMBL/GenBank/DDBJ databases">
        <title>Genome analyses suggest a sexual origin of heterokaryosis in a supposedly ancient asexual fungus.</title>
        <authorList>
            <person name="Ropars J."/>
            <person name="Sedzielewska K."/>
            <person name="Noel J."/>
            <person name="Charron P."/>
            <person name="Farinelli L."/>
            <person name="Marton T."/>
            <person name="Kruger M."/>
            <person name="Pelin A."/>
            <person name="Brachmann A."/>
            <person name="Corradi N."/>
        </authorList>
    </citation>
    <scope>NUCLEOTIDE SEQUENCE [LARGE SCALE GENOMIC DNA]</scope>
    <source>
        <strain evidence="13 14">C2</strain>
    </source>
</reference>
<keyword evidence="10 12" id="KW-0819">tRNA processing</keyword>
<dbReference type="InterPro" id="IPR011671">
    <property type="entry name" value="tRNA_uracil_MeTrfase"/>
</dbReference>
<comment type="catalytic activity">
    <reaction evidence="11 12">
        <text>uridine(44) in tRNA(Ser) + S-adenosyl-L-methionine = 2'-O-methyluridine(44) in tRNA(Ser) + S-adenosyl-L-homocysteine + H(+)</text>
        <dbReference type="Rhea" id="RHEA:43100"/>
        <dbReference type="Rhea" id="RHEA-COMP:10339"/>
        <dbReference type="Rhea" id="RHEA-COMP:10340"/>
        <dbReference type="ChEBI" id="CHEBI:15378"/>
        <dbReference type="ChEBI" id="CHEBI:57856"/>
        <dbReference type="ChEBI" id="CHEBI:59789"/>
        <dbReference type="ChEBI" id="CHEBI:65315"/>
        <dbReference type="ChEBI" id="CHEBI:74478"/>
        <dbReference type="EC" id="2.1.1.211"/>
    </reaction>
</comment>
<evidence type="ECO:0000256" key="4">
    <source>
        <dbReference type="ARBA" id="ARBA00012795"/>
    </source>
</evidence>
<evidence type="ECO:0000256" key="12">
    <source>
        <dbReference type="RuleBase" id="RU368004"/>
    </source>
</evidence>
<keyword evidence="7 12" id="KW-0489">Methyltransferase</keyword>
<dbReference type="VEuPathDB" id="FungiDB:RhiirFUN_022829"/>
<sequence length="490" mass="57523">MLSNNITLTEENSINNATFEPKYYFSDEENRPPKLWNNKLWYIIAEANVSFIKDMFWNVVERWTNEVYLVIPPIERVDIISDIENKTYQGSIHDELSANINPVRSIKRKLIPKRKNKDEELEELVEYYMDEDLNGIQAFIKFNEPIYGSKSQFIQLESRVIYTPIISNSKESSQENVPFYYPKVFSFSYVYKEYNSDSDMDYQSQISIEIIPLQSVQFTDKMKYVYKQLFKKLYKWCQNTSMGYEKRVHHDLLVPKELYKETYQRLKSKYATELVRNWTEKTDPVKFVFEDIAIASWLISLWELERIDQKSSKLQSFIDLGCGNGLLTFLLSSEGYTGFGIDLRKRKIWDKFIEKGANLIEEAIQPNSITYPSTDWIIGNHADELVPWIPIIASKSSSFTKLMVIPCCFYSLSGSKYTFPNQVITSGKYKAYQEYIQDIINKCGFITEIDWLRIPSTKNVVLVGRKRRVFDSKDQIDQLILDAGSIIIRK</sequence>
<dbReference type="GO" id="GO:0005737">
    <property type="term" value="C:cytoplasm"/>
    <property type="evidence" value="ECO:0007669"/>
    <property type="project" value="UniProtKB-SubCell"/>
</dbReference>
<dbReference type="AlphaFoldDB" id="A0A2N1MYW0"/>
<evidence type="ECO:0000256" key="6">
    <source>
        <dbReference type="ARBA" id="ARBA00022490"/>
    </source>
</evidence>
<evidence type="ECO:0000256" key="9">
    <source>
        <dbReference type="ARBA" id="ARBA00022691"/>
    </source>
</evidence>
<protein>
    <recommendedName>
        <fullName evidence="5 12">tRNA (uracil-O(2)-)-methyltransferase</fullName>
        <ecNumber evidence="4 12">2.1.1.211</ecNumber>
    </recommendedName>
</protein>
<evidence type="ECO:0000256" key="3">
    <source>
        <dbReference type="ARBA" id="ARBA00009056"/>
    </source>
</evidence>
<comment type="function">
    <text evidence="1">Probable adenosyl-L-methionine (AdoMet)-dependent tRNA (uracil-O(2)-)-methyltransferase.</text>
</comment>
<evidence type="ECO:0000256" key="5">
    <source>
        <dbReference type="ARBA" id="ARBA00017788"/>
    </source>
</evidence>
<evidence type="ECO:0000256" key="7">
    <source>
        <dbReference type="ARBA" id="ARBA00022603"/>
    </source>
</evidence>
<comment type="function">
    <text evidence="12">Adenosyl-L-methionine (AdoMet)-dependent tRNA (uracil-O(2)-)-methyltransferase.</text>
</comment>
<keyword evidence="8 12" id="KW-0808">Transferase</keyword>
<dbReference type="EC" id="2.1.1.211" evidence="4 12"/>
<gene>
    <name evidence="13" type="ORF">RhiirC2_784354</name>
</gene>
<keyword evidence="6 12" id="KW-0963">Cytoplasm</keyword>
<evidence type="ECO:0000256" key="10">
    <source>
        <dbReference type="ARBA" id="ARBA00022694"/>
    </source>
</evidence>
<comment type="caution">
    <text evidence="13">The sequence shown here is derived from an EMBL/GenBank/DDBJ whole genome shotgun (WGS) entry which is preliminary data.</text>
</comment>
<dbReference type="Proteomes" id="UP000233469">
    <property type="component" value="Unassembled WGS sequence"/>
</dbReference>
<dbReference type="SUPFAM" id="SSF53335">
    <property type="entry name" value="S-adenosyl-L-methionine-dependent methyltransferases"/>
    <property type="match status" value="1"/>
</dbReference>
<dbReference type="GO" id="GO:0141101">
    <property type="term" value="F:tRNA(Ser) (uridine(44)-2'-O-)-methyltransferase activity"/>
    <property type="evidence" value="ECO:0007669"/>
    <property type="project" value="UniProtKB-EC"/>
</dbReference>
<evidence type="ECO:0000313" key="14">
    <source>
        <dbReference type="Proteomes" id="UP000233469"/>
    </source>
</evidence>
<dbReference type="GO" id="GO:0030488">
    <property type="term" value="P:tRNA methylation"/>
    <property type="evidence" value="ECO:0007669"/>
    <property type="project" value="UniProtKB-UniRule"/>
</dbReference>